<dbReference type="Proteomes" id="UP000104464">
    <property type="component" value="Segment"/>
</dbReference>
<keyword evidence="9" id="KW-0862">Zinc</keyword>
<dbReference type="GeneID" id="27815554"/>
<organism evidence="18 19">
    <name type="scientific">Cervus elaphus papillomavirus 1</name>
    <dbReference type="NCBI Taxonomy" id="1163699"/>
    <lineage>
        <taxon>Viruses</taxon>
        <taxon>Monodnaviria</taxon>
        <taxon>Shotokuvirae</taxon>
        <taxon>Cossaviricota</taxon>
        <taxon>Papovaviricetes</taxon>
        <taxon>Zurhausenvirales</taxon>
        <taxon>Papillomaviridae</taxon>
        <taxon>Firstpapillomavirinae</taxon>
        <taxon>Epsilonpapillomavirus</taxon>
        <taxon>Epsilonpapillomavirus 2</taxon>
    </lineage>
</organism>
<keyword evidence="5" id="KW-1090">Inhibition of host innate immune response by virus</keyword>
<accession>A0A182BAE9</accession>
<dbReference type="GO" id="GO:0052170">
    <property type="term" value="P:symbiont-mediated suppression of host innate immune response"/>
    <property type="evidence" value="ECO:0007669"/>
    <property type="project" value="UniProtKB-KW"/>
</dbReference>
<dbReference type="RefSeq" id="YP_009252392.1">
    <property type="nucleotide sequence ID" value="NC_030151.1"/>
</dbReference>
<evidence type="ECO:0000256" key="1">
    <source>
        <dbReference type="ARBA" id="ARBA00022504"/>
    </source>
</evidence>
<evidence type="ECO:0000256" key="4">
    <source>
        <dbReference type="ARBA" id="ARBA00022581"/>
    </source>
</evidence>
<evidence type="ECO:0000256" key="10">
    <source>
        <dbReference type="ARBA" id="ARBA00023015"/>
    </source>
</evidence>
<protein>
    <submittedName>
        <fullName evidence="18">E7</fullName>
    </submittedName>
</protein>
<evidence type="ECO:0000256" key="7">
    <source>
        <dbReference type="ARBA" id="ARBA00022771"/>
    </source>
</evidence>
<dbReference type="EMBL" id="KU350625">
    <property type="protein sequence ID" value="ALX18687.1"/>
    <property type="molecule type" value="Genomic_DNA"/>
</dbReference>
<evidence type="ECO:0000313" key="19">
    <source>
        <dbReference type="Proteomes" id="UP000104464"/>
    </source>
</evidence>
<evidence type="ECO:0000256" key="2">
    <source>
        <dbReference type="ARBA" id="ARBA00022518"/>
    </source>
</evidence>
<dbReference type="GO" id="GO:0003677">
    <property type="term" value="F:DNA binding"/>
    <property type="evidence" value="ECO:0007669"/>
    <property type="project" value="UniProtKB-KW"/>
</dbReference>
<keyword evidence="2" id="KW-0244">Early protein</keyword>
<dbReference type="GO" id="GO:0039502">
    <property type="term" value="P:symbiont-mediated suppression of host type I interferon-mediated signaling pathway"/>
    <property type="evidence" value="ECO:0007669"/>
    <property type="project" value="UniProtKB-KW"/>
</dbReference>
<evidence type="ECO:0000256" key="13">
    <source>
        <dbReference type="ARBA" id="ARBA00023163"/>
    </source>
</evidence>
<reference evidence="18 19" key="1">
    <citation type="journal article" date="2016" name="Virus Genes">
        <title>Genomic characterization of a novel Epsilonpapillomavirus associated with pigmented papillomas in a red deer (Cervus elaphus).</title>
        <authorList>
            <person name="Munday J.S."/>
            <person name="Vaatstra B.L."/>
            <person name="Dunowska M."/>
            <person name="Laurie R.E."/>
            <person name="Hills S."/>
        </authorList>
    </citation>
    <scope>NUCLEOTIDE SEQUENCE [LARGE SCALE GENOMIC DNA]</scope>
    <source>
        <strain evidence="18">BernieDPV</strain>
    </source>
</reference>
<dbReference type="KEGG" id="vg:27815554"/>
<name>A0A182BAE9_9PAPI</name>
<evidence type="ECO:0000256" key="15">
    <source>
        <dbReference type="ARBA" id="ARBA00023258"/>
    </source>
</evidence>
<sequence length="95" mass="10282">MVAGPACLTTLPKINKPDGVELILRKLPLRPPPPKPARCMLSSSSGIYGVFISCICSTTVRICVESGRKSILSFQDLLTNDLTFLCPNCARKNGF</sequence>
<dbReference type="Pfam" id="PF00527">
    <property type="entry name" value="E7"/>
    <property type="match status" value="1"/>
</dbReference>
<dbReference type="GO" id="GO:0008270">
    <property type="term" value="F:zinc ion binding"/>
    <property type="evidence" value="ECO:0007669"/>
    <property type="project" value="UniProtKB-KW"/>
</dbReference>
<keyword evidence="16" id="KW-0899">Viral immunoevasion</keyword>
<keyword evidence="11" id="KW-0238">DNA-binding</keyword>
<keyword evidence="6" id="KW-0479">Metal-binding</keyword>
<evidence type="ECO:0000256" key="3">
    <source>
        <dbReference type="ARBA" id="ARBA00022562"/>
    </source>
</evidence>
<keyword evidence="10" id="KW-0805">Transcription regulation</keyword>
<evidence type="ECO:0000313" key="18">
    <source>
        <dbReference type="EMBL" id="ALX18687.1"/>
    </source>
</evidence>
<keyword evidence="4" id="KW-0945">Host-virus interaction</keyword>
<keyword evidence="15" id="KW-0922">Interferon antiviral system evasion</keyword>
<evidence type="ECO:0000256" key="8">
    <source>
        <dbReference type="ARBA" id="ARBA00022830"/>
    </source>
</evidence>
<dbReference type="OrthoDB" id="28045at10239"/>
<evidence type="ECO:0000256" key="11">
    <source>
        <dbReference type="ARBA" id="ARBA00023125"/>
    </source>
</evidence>
<evidence type="ECO:0000256" key="14">
    <source>
        <dbReference type="ARBA" id="ARBA00023200"/>
    </source>
</evidence>
<keyword evidence="14" id="KW-1035">Host cytoplasm</keyword>
<keyword evidence="12" id="KW-0010">Activator</keyword>
<keyword evidence="3" id="KW-1048">Host nucleus</keyword>
<dbReference type="GO" id="GO:0003700">
    <property type="term" value="F:DNA-binding transcription factor activity"/>
    <property type="evidence" value="ECO:0007669"/>
    <property type="project" value="InterPro"/>
</dbReference>
<dbReference type="GO" id="GO:0039645">
    <property type="term" value="P:symbiont-mediated perturbation of host cell cycle G1/S transition checkpoint"/>
    <property type="evidence" value="ECO:0007669"/>
    <property type="project" value="UniProtKB-KW"/>
</dbReference>
<keyword evidence="8" id="KW-1114">Inhibition of host interferon signaling pathway by virus</keyword>
<keyword evidence="7" id="KW-0863">Zinc-finger</keyword>
<keyword evidence="1" id="KW-1121">Modulation of host cell cycle by virus</keyword>
<evidence type="ECO:0000256" key="17">
    <source>
        <dbReference type="ARBA" id="ARBA00023309"/>
    </source>
</evidence>
<evidence type="ECO:0000256" key="12">
    <source>
        <dbReference type="ARBA" id="ARBA00023159"/>
    </source>
</evidence>
<dbReference type="Gene3D" id="3.30.160.330">
    <property type="match status" value="1"/>
</dbReference>
<evidence type="ECO:0000256" key="5">
    <source>
        <dbReference type="ARBA" id="ARBA00022632"/>
    </source>
</evidence>
<proteinExistence type="predicted"/>
<keyword evidence="17" id="KW-1078">G1/S host cell cycle checkpoint dysregulation by virus</keyword>
<dbReference type="SUPFAM" id="SSF161234">
    <property type="entry name" value="E7 C-terminal domain-like"/>
    <property type="match status" value="1"/>
</dbReference>
<evidence type="ECO:0000256" key="16">
    <source>
        <dbReference type="ARBA" id="ARBA00023280"/>
    </source>
</evidence>
<dbReference type="InterPro" id="IPR000148">
    <property type="entry name" value="Papilloma_E7"/>
</dbReference>
<keyword evidence="13" id="KW-0804">Transcription</keyword>
<evidence type="ECO:0000256" key="9">
    <source>
        <dbReference type="ARBA" id="ARBA00022833"/>
    </source>
</evidence>
<keyword evidence="19" id="KW-1185">Reference proteome</keyword>
<evidence type="ECO:0000256" key="6">
    <source>
        <dbReference type="ARBA" id="ARBA00022723"/>
    </source>
</evidence>